<dbReference type="Proteomes" id="UP000053660">
    <property type="component" value="Unassembled WGS sequence"/>
</dbReference>
<dbReference type="AlphaFoldDB" id="A0A0B1S2Q1"/>
<dbReference type="EMBL" id="KN550811">
    <property type="protein sequence ID" value="KHJ93357.1"/>
    <property type="molecule type" value="Genomic_DNA"/>
</dbReference>
<accession>A0A0B1S2Q1</accession>
<evidence type="ECO:0000313" key="1">
    <source>
        <dbReference type="EMBL" id="KHJ79209.1"/>
    </source>
</evidence>
<keyword evidence="3" id="KW-1185">Reference proteome</keyword>
<dbReference type="OrthoDB" id="5794722at2759"/>
<name>A0A0B1S2Q1_OESDE</name>
<evidence type="ECO:0000313" key="3">
    <source>
        <dbReference type="Proteomes" id="UP000053660"/>
    </source>
</evidence>
<evidence type="ECO:0000313" key="2">
    <source>
        <dbReference type="EMBL" id="KHJ93357.1"/>
    </source>
</evidence>
<proteinExistence type="predicted"/>
<reference evidence="1 3" key="1">
    <citation type="submission" date="2014-03" db="EMBL/GenBank/DDBJ databases">
        <title>Draft genome of the hookworm Oesophagostomum dentatum.</title>
        <authorList>
            <person name="Mitreva M."/>
        </authorList>
    </citation>
    <scope>NUCLEOTIDE SEQUENCE [LARGE SCALE GENOMIC DNA]</scope>
    <source>
        <strain evidence="1 3">OD-Hann</strain>
    </source>
</reference>
<organism evidence="1 3">
    <name type="scientific">Oesophagostomum dentatum</name>
    <name type="common">Nodular worm</name>
    <dbReference type="NCBI Taxonomy" id="61180"/>
    <lineage>
        <taxon>Eukaryota</taxon>
        <taxon>Metazoa</taxon>
        <taxon>Ecdysozoa</taxon>
        <taxon>Nematoda</taxon>
        <taxon>Chromadorea</taxon>
        <taxon>Rhabditida</taxon>
        <taxon>Rhabditina</taxon>
        <taxon>Rhabditomorpha</taxon>
        <taxon>Strongyloidea</taxon>
        <taxon>Strongylidae</taxon>
        <taxon>Oesophagostomum</taxon>
    </lineage>
</organism>
<protein>
    <submittedName>
        <fullName evidence="1">Uncharacterized protein</fullName>
    </submittedName>
</protein>
<gene>
    <name evidence="2" type="ORF">OESDEN_06733</name>
    <name evidence="1" type="ORF">OESDEN_21151</name>
</gene>
<sequence length="115" mass="12949">MHMNVIYFVCTAFKDLLDHNTIDSWSVDIGFLRFFKSISTLEVDLPCATSLATMLMSYALVDLQIIDANTAVTCPKPRRFIKADSQGKLYATDGVSEPECSEINYFTYDLPDSTM</sequence>
<dbReference type="EMBL" id="KN606309">
    <property type="protein sequence ID" value="KHJ79209.1"/>
    <property type="molecule type" value="Genomic_DNA"/>
</dbReference>